<protein>
    <submittedName>
        <fullName evidence="1">Uncharacterized protein</fullName>
    </submittedName>
</protein>
<accession>A0A0E9WN05</accession>
<name>A0A0E9WN05_ANGAN</name>
<sequence length="37" mass="3788">MRCLSMAFPSSACPASPSLRTELCVSGVPGCMSPSLL</sequence>
<dbReference type="EMBL" id="GBXM01017617">
    <property type="protein sequence ID" value="JAH90960.1"/>
    <property type="molecule type" value="Transcribed_RNA"/>
</dbReference>
<proteinExistence type="predicted"/>
<reference evidence="1" key="1">
    <citation type="submission" date="2014-11" db="EMBL/GenBank/DDBJ databases">
        <authorList>
            <person name="Amaro Gonzalez C."/>
        </authorList>
    </citation>
    <scope>NUCLEOTIDE SEQUENCE</scope>
</reference>
<reference evidence="1" key="2">
    <citation type="journal article" date="2015" name="Fish Shellfish Immunol.">
        <title>Early steps in the European eel (Anguilla anguilla)-Vibrio vulnificus interaction in the gills: Role of the RtxA13 toxin.</title>
        <authorList>
            <person name="Callol A."/>
            <person name="Pajuelo D."/>
            <person name="Ebbesson L."/>
            <person name="Teles M."/>
            <person name="MacKenzie S."/>
            <person name="Amaro C."/>
        </authorList>
    </citation>
    <scope>NUCLEOTIDE SEQUENCE</scope>
</reference>
<organism evidence="1">
    <name type="scientific">Anguilla anguilla</name>
    <name type="common">European freshwater eel</name>
    <name type="synonym">Muraena anguilla</name>
    <dbReference type="NCBI Taxonomy" id="7936"/>
    <lineage>
        <taxon>Eukaryota</taxon>
        <taxon>Metazoa</taxon>
        <taxon>Chordata</taxon>
        <taxon>Craniata</taxon>
        <taxon>Vertebrata</taxon>
        <taxon>Euteleostomi</taxon>
        <taxon>Actinopterygii</taxon>
        <taxon>Neopterygii</taxon>
        <taxon>Teleostei</taxon>
        <taxon>Anguilliformes</taxon>
        <taxon>Anguillidae</taxon>
        <taxon>Anguilla</taxon>
    </lineage>
</organism>
<evidence type="ECO:0000313" key="1">
    <source>
        <dbReference type="EMBL" id="JAH90960.1"/>
    </source>
</evidence>
<dbReference type="AlphaFoldDB" id="A0A0E9WN05"/>